<evidence type="ECO:0008006" key="5">
    <source>
        <dbReference type="Google" id="ProtNLM"/>
    </source>
</evidence>
<evidence type="ECO:0000313" key="3">
    <source>
        <dbReference type="EMBL" id="PIL27731.1"/>
    </source>
</evidence>
<name>A0A2G8S1V5_9APHY</name>
<protein>
    <recommendedName>
        <fullName evidence="5">Transporter</fullName>
    </recommendedName>
</protein>
<feature type="region of interest" description="Disordered" evidence="1">
    <location>
        <begin position="81"/>
        <end position="100"/>
    </location>
</feature>
<sequence length="100" mass="10576">MRFSVIVFALALVNFAAAAALPRAEAEESTEIETLVARGKQDIGGLCSGDSECITGCCDFRMGECASHTIASKFGGCGFGGSDSKQKPKPKPKHHRDLRS</sequence>
<dbReference type="AlphaFoldDB" id="A0A2G8S1V5"/>
<gene>
    <name evidence="3" type="ORF">GSI_10884</name>
</gene>
<evidence type="ECO:0000256" key="1">
    <source>
        <dbReference type="SAM" id="MobiDB-lite"/>
    </source>
</evidence>
<keyword evidence="2" id="KW-0732">Signal</keyword>
<feature type="signal peptide" evidence="2">
    <location>
        <begin position="1"/>
        <end position="18"/>
    </location>
</feature>
<proteinExistence type="predicted"/>
<evidence type="ECO:0000313" key="4">
    <source>
        <dbReference type="Proteomes" id="UP000230002"/>
    </source>
</evidence>
<keyword evidence="4" id="KW-1185">Reference proteome</keyword>
<dbReference type="Proteomes" id="UP000230002">
    <property type="component" value="Unassembled WGS sequence"/>
</dbReference>
<evidence type="ECO:0000256" key="2">
    <source>
        <dbReference type="SAM" id="SignalP"/>
    </source>
</evidence>
<dbReference type="EMBL" id="AYKW01000034">
    <property type="protein sequence ID" value="PIL27731.1"/>
    <property type="molecule type" value="Genomic_DNA"/>
</dbReference>
<feature type="compositionally biased region" description="Basic residues" evidence="1">
    <location>
        <begin position="87"/>
        <end position="100"/>
    </location>
</feature>
<accession>A0A2G8S1V5</accession>
<comment type="caution">
    <text evidence="3">The sequence shown here is derived from an EMBL/GenBank/DDBJ whole genome shotgun (WGS) entry which is preliminary data.</text>
</comment>
<organism evidence="3 4">
    <name type="scientific">Ganoderma sinense ZZ0214-1</name>
    <dbReference type="NCBI Taxonomy" id="1077348"/>
    <lineage>
        <taxon>Eukaryota</taxon>
        <taxon>Fungi</taxon>
        <taxon>Dikarya</taxon>
        <taxon>Basidiomycota</taxon>
        <taxon>Agaricomycotina</taxon>
        <taxon>Agaricomycetes</taxon>
        <taxon>Polyporales</taxon>
        <taxon>Polyporaceae</taxon>
        <taxon>Ganoderma</taxon>
    </lineage>
</organism>
<reference evidence="3 4" key="1">
    <citation type="journal article" date="2015" name="Sci. Rep.">
        <title>Chromosome-level genome map provides insights into diverse defense mechanisms in the medicinal fungus Ganoderma sinense.</title>
        <authorList>
            <person name="Zhu Y."/>
            <person name="Xu J."/>
            <person name="Sun C."/>
            <person name="Zhou S."/>
            <person name="Xu H."/>
            <person name="Nelson D.R."/>
            <person name="Qian J."/>
            <person name="Song J."/>
            <person name="Luo H."/>
            <person name="Xiang L."/>
            <person name="Li Y."/>
            <person name="Xu Z."/>
            <person name="Ji A."/>
            <person name="Wang L."/>
            <person name="Lu S."/>
            <person name="Hayward A."/>
            <person name="Sun W."/>
            <person name="Li X."/>
            <person name="Schwartz D.C."/>
            <person name="Wang Y."/>
            <person name="Chen S."/>
        </authorList>
    </citation>
    <scope>NUCLEOTIDE SEQUENCE [LARGE SCALE GENOMIC DNA]</scope>
    <source>
        <strain evidence="3 4">ZZ0214-1</strain>
    </source>
</reference>
<feature type="chain" id="PRO_5013943386" description="Transporter" evidence="2">
    <location>
        <begin position="19"/>
        <end position="100"/>
    </location>
</feature>